<gene>
    <name evidence="3" type="ORF">OIN59_05995</name>
</gene>
<evidence type="ECO:0000256" key="1">
    <source>
        <dbReference type="SAM" id="MobiDB-lite"/>
    </source>
</evidence>
<dbReference type="EMBL" id="JAPCKI010000003">
    <property type="protein sequence ID" value="MDD2176979.1"/>
    <property type="molecule type" value="Genomic_DNA"/>
</dbReference>
<protein>
    <submittedName>
        <fullName evidence="3">SH3 domain-containing protein</fullName>
    </submittedName>
</protein>
<evidence type="ECO:0000313" key="3">
    <source>
        <dbReference type="EMBL" id="MDD2176979.1"/>
    </source>
</evidence>
<feature type="chain" id="PRO_5045879702" evidence="2">
    <location>
        <begin position="31"/>
        <end position="208"/>
    </location>
</feature>
<sequence length="208" mass="21020">MIRLHCRALAPWLASAAMALLPLFAATAHAQEAAMVKRATQLRDSPAENGASVAPLEANSVVTRTSERKGPWTKVSTAQGATGWVHMFDLGPQSGAAPATSNAATSGMRGLGSLFGGNSGGTTTATSTVGIRGLGAEDIAKAQPNPAAVSQAEGLRVNADQARQFANNAALQPRNVAPLAEPPRPSSSSGPGATGSSNNPSDPNFSPN</sequence>
<keyword evidence="4" id="KW-1185">Reference proteome</keyword>
<organism evidence="3 4">
    <name type="scientific">Acidovorax benzenivorans</name>
    <dbReference type="NCBI Taxonomy" id="2987520"/>
    <lineage>
        <taxon>Bacteria</taxon>
        <taxon>Pseudomonadati</taxon>
        <taxon>Pseudomonadota</taxon>
        <taxon>Betaproteobacteria</taxon>
        <taxon>Burkholderiales</taxon>
        <taxon>Comamonadaceae</taxon>
        <taxon>Acidovorax</taxon>
    </lineage>
</organism>
<dbReference type="Gene3D" id="2.30.30.40">
    <property type="entry name" value="SH3 Domains"/>
    <property type="match status" value="1"/>
</dbReference>
<dbReference type="Pfam" id="PF06347">
    <property type="entry name" value="SH3_4"/>
    <property type="match status" value="1"/>
</dbReference>
<evidence type="ECO:0000313" key="4">
    <source>
        <dbReference type="Proteomes" id="UP001148932"/>
    </source>
</evidence>
<comment type="caution">
    <text evidence="3">The sequence shown here is derived from an EMBL/GenBank/DDBJ whole genome shotgun (WGS) entry which is preliminary data.</text>
</comment>
<dbReference type="Proteomes" id="UP001148932">
    <property type="component" value="Unassembled WGS sequence"/>
</dbReference>
<proteinExistence type="predicted"/>
<feature type="compositionally biased region" description="Low complexity" evidence="1">
    <location>
        <begin position="186"/>
        <end position="208"/>
    </location>
</feature>
<feature type="signal peptide" evidence="2">
    <location>
        <begin position="1"/>
        <end position="30"/>
    </location>
</feature>
<feature type="region of interest" description="Disordered" evidence="1">
    <location>
        <begin position="167"/>
        <end position="208"/>
    </location>
</feature>
<evidence type="ECO:0000256" key="2">
    <source>
        <dbReference type="SAM" id="SignalP"/>
    </source>
</evidence>
<accession>A0ABT5RTG3</accession>
<dbReference type="RefSeq" id="WP_274108120.1">
    <property type="nucleotide sequence ID" value="NZ_JAPCKI010000003.1"/>
</dbReference>
<reference evidence="3" key="1">
    <citation type="submission" date="2022-10" db="EMBL/GenBank/DDBJ databases">
        <title>Description of microaerobic benzene degrading bacteria.</title>
        <authorList>
            <person name="Bedics A."/>
            <person name="Tancsics A."/>
            <person name="Banerjee S."/>
        </authorList>
    </citation>
    <scope>NUCLEOTIDE SEQUENCE</scope>
    <source>
        <strain evidence="3">D2M1</strain>
    </source>
</reference>
<name>A0ABT5RTG3_9BURK</name>
<keyword evidence="2" id="KW-0732">Signal</keyword>
<dbReference type="InterPro" id="IPR010466">
    <property type="entry name" value="DUF1058"/>
</dbReference>